<dbReference type="AlphaFoldDB" id="A0A0V1I588"/>
<sequence length="61" mass="7121">MICSFWYTTVQFTRLKSLIYTNLDRAHEKLSHGQAMTYKLEKRANSKQSAVDEMTPISTIH</sequence>
<gene>
    <name evidence="1" type="ORF">T11_15286</name>
</gene>
<evidence type="ECO:0000313" key="2">
    <source>
        <dbReference type="Proteomes" id="UP000055024"/>
    </source>
</evidence>
<accession>A0A0V1I588</accession>
<proteinExistence type="predicted"/>
<dbReference type="Proteomes" id="UP000055024">
    <property type="component" value="Unassembled WGS sequence"/>
</dbReference>
<organism evidence="1 2">
    <name type="scientific">Trichinella zimbabwensis</name>
    <dbReference type="NCBI Taxonomy" id="268475"/>
    <lineage>
        <taxon>Eukaryota</taxon>
        <taxon>Metazoa</taxon>
        <taxon>Ecdysozoa</taxon>
        <taxon>Nematoda</taxon>
        <taxon>Enoplea</taxon>
        <taxon>Dorylaimia</taxon>
        <taxon>Trichinellida</taxon>
        <taxon>Trichinellidae</taxon>
        <taxon>Trichinella</taxon>
    </lineage>
</organism>
<name>A0A0V1I588_9BILA</name>
<protein>
    <submittedName>
        <fullName evidence="1">Uncharacterized protein</fullName>
    </submittedName>
</protein>
<comment type="caution">
    <text evidence="1">The sequence shown here is derived from an EMBL/GenBank/DDBJ whole genome shotgun (WGS) entry which is preliminary data.</text>
</comment>
<keyword evidence="2" id="KW-1185">Reference proteome</keyword>
<evidence type="ECO:0000313" key="1">
    <source>
        <dbReference type="EMBL" id="KRZ17093.1"/>
    </source>
</evidence>
<dbReference type="EMBL" id="JYDP01000008">
    <property type="protein sequence ID" value="KRZ17093.1"/>
    <property type="molecule type" value="Genomic_DNA"/>
</dbReference>
<reference evidence="1 2" key="1">
    <citation type="submission" date="2015-01" db="EMBL/GenBank/DDBJ databases">
        <title>Evolution of Trichinella species and genotypes.</title>
        <authorList>
            <person name="Korhonen P.K."/>
            <person name="Edoardo P."/>
            <person name="Giuseppe L.R."/>
            <person name="Gasser R.B."/>
        </authorList>
    </citation>
    <scope>NUCLEOTIDE SEQUENCE [LARGE SCALE GENOMIC DNA]</scope>
    <source>
        <strain evidence="1">ISS1029</strain>
    </source>
</reference>